<dbReference type="KEGG" id="caci:CLOAM0499"/>
<evidence type="ECO:0008006" key="4">
    <source>
        <dbReference type="Google" id="ProtNLM"/>
    </source>
</evidence>
<dbReference type="Proteomes" id="UP000002019">
    <property type="component" value="Chromosome"/>
</dbReference>
<dbReference type="RefSeq" id="WP_015424257.1">
    <property type="nucleotide sequence ID" value="NC_020449.1"/>
</dbReference>
<organism evidence="2 3">
    <name type="scientific">Cloacimonas acidaminovorans (strain Evry)</name>
    <dbReference type="NCBI Taxonomy" id="459349"/>
    <lineage>
        <taxon>Bacteria</taxon>
        <taxon>Pseudomonadati</taxon>
        <taxon>Candidatus Cloacimonadota</taxon>
        <taxon>Candidatus Cloacimonadia</taxon>
        <taxon>Candidatus Cloacimonadales</taxon>
        <taxon>Candidatus Cloacimonadaceae</taxon>
        <taxon>Candidatus Cloacimonas</taxon>
    </lineage>
</organism>
<keyword evidence="1" id="KW-1133">Transmembrane helix</keyword>
<protein>
    <recommendedName>
        <fullName evidence="4">Transmembrane protein</fullName>
    </recommendedName>
</protein>
<dbReference type="HOGENOM" id="CLU_2328712_0_0_0"/>
<keyword evidence="1" id="KW-0812">Transmembrane</keyword>
<accession>B0VGF9</accession>
<keyword evidence="1" id="KW-0472">Membrane</keyword>
<feature type="transmembrane region" description="Helical" evidence="1">
    <location>
        <begin position="75"/>
        <end position="96"/>
    </location>
</feature>
<name>B0VGF9_CLOAI</name>
<keyword evidence="3" id="KW-1185">Reference proteome</keyword>
<dbReference type="AlphaFoldDB" id="B0VGF9"/>
<sequence length="98" mass="10777">MSDLTALRNYTLNKQGTKMDCLCKPEIAGSSQHDLSGCGVLKEKIDSVHEEIYGNGDSSKSLVTRMARVETNMKILLSVSTSQFFLLLGIALKMFFGN</sequence>
<proteinExistence type="predicted"/>
<gene>
    <name evidence="2" type="ordered locus">CLOAM0499</name>
</gene>
<evidence type="ECO:0000313" key="3">
    <source>
        <dbReference type="Proteomes" id="UP000002019"/>
    </source>
</evidence>
<reference evidence="2 3" key="1">
    <citation type="journal article" date="2008" name="J. Bacteriol.">
        <title>'Candidatus Cloacamonas acidaminovorans': genome sequence reconstruction provides a first glimpse of a new bacterial division.</title>
        <authorList>
            <person name="Pelletier E."/>
            <person name="Kreimeyer A."/>
            <person name="Bocs S."/>
            <person name="Rouy Z."/>
            <person name="Gyapay G."/>
            <person name="Chouari R."/>
            <person name="Riviere D."/>
            <person name="Ganesan A."/>
            <person name="Daegelen P."/>
            <person name="Sghir A."/>
            <person name="Cohen G.N."/>
            <person name="Medigue C."/>
            <person name="Weissenbach J."/>
            <person name="Le Paslier D."/>
        </authorList>
    </citation>
    <scope>NUCLEOTIDE SEQUENCE [LARGE SCALE GENOMIC DNA]</scope>
    <source>
        <strain evidence="3">Evry</strain>
    </source>
</reference>
<evidence type="ECO:0000313" key="2">
    <source>
        <dbReference type="EMBL" id="CAO80396.1"/>
    </source>
</evidence>
<dbReference type="STRING" id="459349.CLOAM0499"/>
<evidence type="ECO:0000256" key="1">
    <source>
        <dbReference type="SAM" id="Phobius"/>
    </source>
</evidence>
<dbReference type="EMBL" id="CU466930">
    <property type="protein sequence ID" value="CAO80396.1"/>
    <property type="molecule type" value="Genomic_DNA"/>
</dbReference>